<dbReference type="EMBL" id="SRLN01000001">
    <property type="protein sequence ID" value="KAB0244137.1"/>
    <property type="molecule type" value="Genomic_DNA"/>
</dbReference>
<dbReference type="Gene3D" id="3.40.190.170">
    <property type="entry name" value="Bacterial extracellular solute-binding protein, family 7"/>
    <property type="match status" value="1"/>
</dbReference>
<sequence length="360" mass="39315">MGSGYSRRSHGASMHQNRSFGRRAFLRAGAGASLALAAGACSQRVGDGRSVIYASGFSLPKSVDEALWLEFEQRVEQQRRDFDVRLLIRGETGPEEQMLSMLRRGRLQVAGGSFAGLAILVPEIALLSSPFLFDTEAEVDFVMDRYMTPLFRELFAAKGLHLMQWTDIGWVNLYGQRSLTLPSELRGRRIRASSSLASQAFIAEVGADTITLPFSEVVPSLQTGLIEGGVTSVTMYTLSGISTEAPHFVLTQHSYDMGVMLANGAWFASLDAEAQRVVENGFGGSAHARRRARASVAALEVVLPSKGVTVYRPNAEQRAAWREAAWPSHRRLVERIGGDAQRVYDSLTSGLAEFRSAQPA</sequence>
<keyword evidence="1" id="KW-0732">Signal</keyword>
<dbReference type="InterPro" id="IPR006311">
    <property type="entry name" value="TAT_signal"/>
</dbReference>
<dbReference type="PANTHER" id="PTHR33376:SF4">
    <property type="entry name" value="SIALIC ACID-BINDING PERIPLASMIC PROTEIN SIAP"/>
    <property type="match status" value="1"/>
</dbReference>
<name>A0A5J5M0V2_MICAE</name>
<evidence type="ECO:0008006" key="4">
    <source>
        <dbReference type="Google" id="ProtNLM"/>
    </source>
</evidence>
<dbReference type="PANTHER" id="PTHR33376">
    <property type="match status" value="1"/>
</dbReference>
<dbReference type="NCBIfam" id="NF037995">
    <property type="entry name" value="TRAP_S1"/>
    <property type="match status" value="1"/>
</dbReference>
<dbReference type="GO" id="GO:0055085">
    <property type="term" value="P:transmembrane transport"/>
    <property type="evidence" value="ECO:0007669"/>
    <property type="project" value="InterPro"/>
</dbReference>
<evidence type="ECO:0000256" key="1">
    <source>
        <dbReference type="ARBA" id="ARBA00022729"/>
    </source>
</evidence>
<dbReference type="InterPro" id="IPR038404">
    <property type="entry name" value="TRAP_DctP_sf"/>
</dbReference>
<dbReference type="Pfam" id="PF03480">
    <property type="entry name" value="DctP"/>
    <property type="match status" value="1"/>
</dbReference>
<accession>A0A5J5M0V2</accession>
<comment type="caution">
    <text evidence="2">The sequence shown here is derived from an EMBL/GenBank/DDBJ whole genome shotgun (WGS) entry which is preliminary data.</text>
</comment>
<evidence type="ECO:0000313" key="2">
    <source>
        <dbReference type="EMBL" id="KAB0244137.1"/>
    </source>
</evidence>
<dbReference type="InterPro" id="IPR018389">
    <property type="entry name" value="DctP_fam"/>
</dbReference>
<dbReference type="Proteomes" id="UP000325636">
    <property type="component" value="Unassembled WGS sequence"/>
</dbReference>
<dbReference type="AlphaFoldDB" id="A0A5J5M0V2"/>
<proteinExistence type="predicted"/>
<evidence type="ECO:0000313" key="3">
    <source>
        <dbReference type="Proteomes" id="UP000325636"/>
    </source>
</evidence>
<organism evidence="2 3">
    <name type="scientific">Microcystis aeruginosa EAWAG127a</name>
    <dbReference type="NCBI Taxonomy" id="2529855"/>
    <lineage>
        <taxon>Bacteria</taxon>
        <taxon>Bacillati</taxon>
        <taxon>Cyanobacteriota</taxon>
        <taxon>Cyanophyceae</taxon>
        <taxon>Oscillatoriophycideae</taxon>
        <taxon>Chroococcales</taxon>
        <taxon>Microcystaceae</taxon>
        <taxon>Microcystis</taxon>
    </lineage>
</organism>
<dbReference type="PROSITE" id="PS51318">
    <property type="entry name" value="TAT"/>
    <property type="match status" value="1"/>
</dbReference>
<gene>
    <name evidence="2" type="ORF">EZJ55_00015</name>
</gene>
<protein>
    <recommendedName>
        <fullName evidence="4">TRAP transporter substrate-binding protein</fullName>
    </recommendedName>
</protein>
<reference evidence="3" key="1">
    <citation type="submission" date="2019-04" db="EMBL/GenBank/DDBJ databases">
        <title>Microviridin 1777: A Toxic Chymotrypsin Inhibitor Discovered by a Metabologenomic Approach.</title>
        <authorList>
            <person name="Sieber S."/>
            <person name="Grendelmeier S.M."/>
            <person name="Harris L.A."/>
            <person name="Mitchell D.A."/>
            <person name="Gademann K."/>
        </authorList>
    </citation>
    <scope>NUCLEOTIDE SEQUENCE [LARGE SCALE GENOMIC DNA]</scope>
    <source>
        <strain evidence="3">EAWAG127a</strain>
    </source>
</reference>